<dbReference type="EMBL" id="CDMZ01001630">
    <property type="protein sequence ID" value="CEM35407.1"/>
    <property type="molecule type" value="Genomic_DNA"/>
</dbReference>
<sequence length="241" mass="26939">MSSPSAASVRRDRIPTSAATSYQSKKVHPVVGEIYVGISKELKRCVPPDSIICYTVDYLAANYAEELNGFAEIWNGPEEMDIERLRMIHFFYSHKIGMQIVGHFCKAGFDTLDSLLNVRKDGLESIQRYNEVEWLPGHRRRLEYLFRDIAARVAAFRQTFETAPVQTALVETAAPAAEVTADPYTLPSASSNAAYLSNAQRRLQLQHLLEIKKGNAQNALTLTQANGGACIRAAQRMERMS</sequence>
<dbReference type="VEuPathDB" id="CryptoDB:Cvel_23708"/>
<proteinExistence type="predicted"/>
<name>A0A0G4GWS5_9ALVE</name>
<reference evidence="1" key="1">
    <citation type="submission" date="2014-11" db="EMBL/GenBank/DDBJ databases">
        <authorList>
            <person name="Otto D Thomas"/>
            <person name="Naeem Raeece"/>
        </authorList>
    </citation>
    <scope>NUCLEOTIDE SEQUENCE</scope>
</reference>
<dbReference type="PhylomeDB" id="A0A0G4GWS5"/>
<gene>
    <name evidence="1" type="ORF">Cvel_23708</name>
</gene>
<organism evidence="1">
    <name type="scientific">Chromera velia CCMP2878</name>
    <dbReference type="NCBI Taxonomy" id="1169474"/>
    <lineage>
        <taxon>Eukaryota</taxon>
        <taxon>Sar</taxon>
        <taxon>Alveolata</taxon>
        <taxon>Colpodellida</taxon>
        <taxon>Chromeraceae</taxon>
        <taxon>Chromera</taxon>
    </lineage>
</organism>
<accession>A0A0G4GWS5</accession>
<protein>
    <submittedName>
        <fullName evidence="1">Uncharacterized protein</fullName>
    </submittedName>
</protein>
<evidence type="ECO:0000313" key="1">
    <source>
        <dbReference type="EMBL" id="CEM35407.1"/>
    </source>
</evidence>
<dbReference type="AlphaFoldDB" id="A0A0G4GWS5"/>